<sequence>MCNKKGCVELNIVELKDIGKNYGKKVALKSVNLQIPEGIYGILGNNGAGKTTLLRMITNVMKPSTGEILWNDNNIMSIQDAYRDEIGYVPQEFSVHPAYTAKDFLSYIGALKGLRNKELKTRIEEVLDFVNLSDVADKKVYSFSGGMKRRVGIAQAILNDPSILVLDEPTAGLDPKERNRFSNIISKMSSEKIILFSTHIISDIDAITSKVILVNNGAVSDIKKVSELVDSIHNIYEITVNTDTFEELRKDIFIIRIKVIDGGMIVRYHGPKVEGATEVNSNLEDYFIVKGD</sequence>
<dbReference type="PROSITE" id="PS50893">
    <property type="entry name" value="ABC_TRANSPORTER_2"/>
    <property type="match status" value="1"/>
</dbReference>
<dbReference type="GO" id="GO:0016887">
    <property type="term" value="F:ATP hydrolysis activity"/>
    <property type="evidence" value="ECO:0007669"/>
    <property type="project" value="InterPro"/>
</dbReference>
<dbReference type="InterPro" id="IPR017871">
    <property type="entry name" value="ABC_transporter-like_CS"/>
</dbReference>
<evidence type="ECO:0000256" key="3">
    <source>
        <dbReference type="ARBA" id="ARBA00022741"/>
    </source>
</evidence>
<keyword evidence="2" id="KW-0813">Transport</keyword>
<dbReference type="SUPFAM" id="SSF52540">
    <property type="entry name" value="P-loop containing nucleoside triphosphate hydrolases"/>
    <property type="match status" value="1"/>
</dbReference>
<evidence type="ECO:0000256" key="4">
    <source>
        <dbReference type="ARBA" id="ARBA00022840"/>
    </source>
</evidence>
<evidence type="ECO:0000256" key="1">
    <source>
        <dbReference type="ARBA" id="ARBA00005417"/>
    </source>
</evidence>
<evidence type="ECO:0000313" key="7">
    <source>
        <dbReference type="Proteomes" id="UP000237947"/>
    </source>
</evidence>
<dbReference type="EMBL" id="CP027226">
    <property type="protein sequence ID" value="AVM43129.1"/>
    <property type="molecule type" value="Genomic_DNA"/>
</dbReference>
<proteinExistence type="inferred from homology"/>
<dbReference type="InterPro" id="IPR027417">
    <property type="entry name" value="P-loop_NTPase"/>
</dbReference>
<evidence type="ECO:0000256" key="2">
    <source>
        <dbReference type="ARBA" id="ARBA00022448"/>
    </source>
</evidence>
<dbReference type="GO" id="GO:0005524">
    <property type="term" value="F:ATP binding"/>
    <property type="evidence" value="ECO:0007669"/>
    <property type="project" value="UniProtKB-KW"/>
</dbReference>
<dbReference type="InterPro" id="IPR003439">
    <property type="entry name" value="ABC_transporter-like_ATP-bd"/>
</dbReference>
<dbReference type="AlphaFoldDB" id="A0A2S0KQ53"/>
<evidence type="ECO:0000259" key="5">
    <source>
        <dbReference type="PROSITE" id="PS50893"/>
    </source>
</evidence>
<protein>
    <submittedName>
        <fullName evidence="6">ABC transporter ATP-binding protein</fullName>
    </submittedName>
</protein>
<accession>A0A2S0KQ53</accession>
<dbReference type="OrthoDB" id="9775135at2"/>
<organism evidence="6 7">
    <name type="scientific">Fastidiosipila sanguinis</name>
    <dbReference type="NCBI Taxonomy" id="236753"/>
    <lineage>
        <taxon>Bacteria</taxon>
        <taxon>Bacillati</taxon>
        <taxon>Bacillota</taxon>
        <taxon>Clostridia</taxon>
        <taxon>Eubacteriales</taxon>
        <taxon>Oscillospiraceae</taxon>
        <taxon>Fastidiosipila</taxon>
    </lineage>
</organism>
<keyword evidence="7" id="KW-1185">Reference proteome</keyword>
<dbReference type="Pfam" id="PF00005">
    <property type="entry name" value="ABC_tran"/>
    <property type="match status" value="1"/>
</dbReference>
<comment type="similarity">
    <text evidence="1">Belongs to the ABC transporter superfamily.</text>
</comment>
<dbReference type="Proteomes" id="UP000237947">
    <property type="component" value="Chromosome"/>
</dbReference>
<dbReference type="PROSITE" id="PS00211">
    <property type="entry name" value="ABC_TRANSPORTER_1"/>
    <property type="match status" value="1"/>
</dbReference>
<dbReference type="KEGG" id="fsa:C5Q98_03905"/>
<dbReference type="PANTHER" id="PTHR43335">
    <property type="entry name" value="ABC TRANSPORTER, ATP-BINDING PROTEIN"/>
    <property type="match status" value="1"/>
</dbReference>
<reference evidence="7" key="1">
    <citation type="submission" date="2018-02" db="EMBL/GenBank/DDBJ databases">
        <authorList>
            <person name="Holder M.E."/>
            <person name="Ajami N.J."/>
            <person name="Petrosino J.F."/>
        </authorList>
    </citation>
    <scope>NUCLEOTIDE SEQUENCE [LARGE SCALE GENOMIC DNA]</scope>
    <source>
        <strain evidence="7">CCUG 47711</strain>
    </source>
</reference>
<keyword evidence="4 6" id="KW-0067">ATP-binding</keyword>
<dbReference type="SMART" id="SM00382">
    <property type="entry name" value="AAA"/>
    <property type="match status" value="1"/>
</dbReference>
<name>A0A2S0KQ53_9FIRM</name>
<gene>
    <name evidence="6" type="ORF">C5Q98_03905</name>
</gene>
<evidence type="ECO:0000313" key="6">
    <source>
        <dbReference type="EMBL" id="AVM43129.1"/>
    </source>
</evidence>
<dbReference type="PANTHER" id="PTHR43335:SF2">
    <property type="entry name" value="ABC TRANSPORTER, ATP-BINDING PROTEIN"/>
    <property type="match status" value="1"/>
</dbReference>
<dbReference type="InterPro" id="IPR003593">
    <property type="entry name" value="AAA+_ATPase"/>
</dbReference>
<dbReference type="Gene3D" id="3.40.50.300">
    <property type="entry name" value="P-loop containing nucleotide triphosphate hydrolases"/>
    <property type="match status" value="1"/>
</dbReference>
<dbReference type="CDD" id="cd03264">
    <property type="entry name" value="ABC_drug_resistance_like"/>
    <property type="match status" value="1"/>
</dbReference>
<keyword evidence="3" id="KW-0547">Nucleotide-binding</keyword>
<feature type="domain" description="ABC transporter" evidence="5">
    <location>
        <begin position="13"/>
        <end position="241"/>
    </location>
</feature>